<dbReference type="GO" id="GO:0006364">
    <property type="term" value="P:rRNA processing"/>
    <property type="evidence" value="ECO:0007669"/>
    <property type="project" value="UniProtKB-UniRule"/>
</dbReference>
<keyword evidence="7" id="KW-1185">Reference proteome</keyword>
<evidence type="ECO:0000256" key="4">
    <source>
        <dbReference type="ARBA" id="ARBA00023242"/>
    </source>
</evidence>
<keyword evidence="3 5" id="KW-0698">rRNA processing</keyword>
<sequence length="251" mass="30241">MSSWKKAAKVGRKIHRERPQPEDHVGFLERKKDWIARARDFQEKRDTIKLLRKRALNRNPDEFHFHMIRSKVVKGVHREKDKEDQHTPEQIKLLETQDLKYVAYKRNIEAKKIERLQSQLHMIDAVNQIQNQHTFFVDNNAEMKNFDLAKKLDTHPALLSRRTNRPKLSVIKDMKLPDLNNKTIAKLEQQRHMLYKELEKRINRERELTIVQQKLEMHRALKDKKIKKPKLVKPGSKDAAPIYKWKFERKR</sequence>
<feature type="compositionally biased region" description="Basic residues" evidence="6">
    <location>
        <begin position="1"/>
        <end position="16"/>
    </location>
</feature>
<dbReference type="PANTHER" id="PTHR12838">
    <property type="entry name" value="U3 SMALL NUCLEOLAR RNA-ASSOCIATED PROTEIN 11"/>
    <property type="match status" value="1"/>
</dbReference>
<evidence type="ECO:0000256" key="3">
    <source>
        <dbReference type="ARBA" id="ARBA00022552"/>
    </source>
</evidence>
<dbReference type="InterPro" id="IPR007144">
    <property type="entry name" value="SSU_processome_Utp11"/>
</dbReference>
<dbReference type="AlphaFoldDB" id="A0A6I9XLT1"/>
<keyword evidence="4 5" id="KW-0539">Nucleus</keyword>
<comment type="subunit">
    <text evidence="5">Component of the ribosomal small subunit (SSU) processome.</text>
</comment>
<comment type="subcellular location">
    <subcellularLocation>
        <location evidence="1 5">Nucleus</location>
        <location evidence="1 5">Nucleolus</location>
    </subcellularLocation>
</comment>
<proteinExistence type="inferred from homology"/>
<comment type="function">
    <text evidence="5">Involved in nucleolar processing of pre-18S ribosomal RNA.</text>
</comment>
<reference evidence="8" key="1">
    <citation type="submission" date="2025-08" db="UniProtKB">
        <authorList>
            <consortium name="RefSeq"/>
        </authorList>
    </citation>
    <scope>IDENTIFICATION</scope>
</reference>
<dbReference type="PIRSF" id="PIRSF015952">
    <property type="entry name" value="U3snoRNP11"/>
    <property type="match status" value="1"/>
</dbReference>
<dbReference type="PANTHER" id="PTHR12838:SF0">
    <property type="entry name" value="U3 SMALL NUCLEOLAR RNA-ASSOCIATED PROTEIN 11-RELATED"/>
    <property type="match status" value="1"/>
</dbReference>
<feature type="region of interest" description="Disordered" evidence="6">
    <location>
        <begin position="1"/>
        <end position="23"/>
    </location>
</feature>
<comment type="similarity">
    <text evidence="2 5">Belongs to the UTP11 family.</text>
</comment>
<evidence type="ECO:0000256" key="1">
    <source>
        <dbReference type="ARBA" id="ARBA00004604"/>
    </source>
</evidence>
<accession>A0A6I9XLT1</accession>
<gene>
    <name evidence="8" type="primary">LOC105433337</name>
</gene>
<organism evidence="7 8">
    <name type="scientific">Pogonomyrmex barbatus</name>
    <name type="common">red harvester ant</name>
    <dbReference type="NCBI Taxonomy" id="144034"/>
    <lineage>
        <taxon>Eukaryota</taxon>
        <taxon>Metazoa</taxon>
        <taxon>Ecdysozoa</taxon>
        <taxon>Arthropoda</taxon>
        <taxon>Hexapoda</taxon>
        <taxon>Insecta</taxon>
        <taxon>Pterygota</taxon>
        <taxon>Neoptera</taxon>
        <taxon>Endopterygota</taxon>
        <taxon>Hymenoptera</taxon>
        <taxon>Apocrita</taxon>
        <taxon>Aculeata</taxon>
        <taxon>Formicoidea</taxon>
        <taxon>Formicidae</taxon>
        <taxon>Myrmicinae</taxon>
        <taxon>Pogonomyrmex</taxon>
    </lineage>
</organism>
<protein>
    <recommendedName>
        <fullName evidence="5">U3 small nucleolar RNA-associated protein 11</fullName>
        <shortName evidence="5">U3 snoRNA-associated protein 11</shortName>
    </recommendedName>
</protein>
<evidence type="ECO:0000256" key="6">
    <source>
        <dbReference type="SAM" id="MobiDB-lite"/>
    </source>
</evidence>
<dbReference type="KEGG" id="pbar:105433337"/>
<evidence type="ECO:0000313" key="7">
    <source>
        <dbReference type="Proteomes" id="UP000504615"/>
    </source>
</evidence>
<dbReference type="Pfam" id="PF03998">
    <property type="entry name" value="Utp11"/>
    <property type="match status" value="1"/>
</dbReference>
<dbReference type="RefSeq" id="XP_011646911.1">
    <property type="nucleotide sequence ID" value="XM_011648609.2"/>
</dbReference>
<evidence type="ECO:0000256" key="5">
    <source>
        <dbReference type="PIRNR" id="PIRNR015952"/>
    </source>
</evidence>
<name>A0A6I9XLT1_9HYME</name>
<dbReference type="Proteomes" id="UP000504615">
    <property type="component" value="Unplaced"/>
</dbReference>
<dbReference type="GeneID" id="105433337"/>
<evidence type="ECO:0000256" key="2">
    <source>
        <dbReference type="ARBA" id="ARBA00008105"/>
    </source>
</evidence>
<evidence type="ECO:0000313" key="8">
    <source>
        <dbReference type="RefSeq" id="XP_011646911.1"/>
    </source>
</evidence>
<dbReference type="OrthoDB" id="29058at2759"/>
<dbReference type="GO" id="GO:0032040">
    <property type="term" value="C:small-subunit processome"/>
    <property type="evidence" value="ECO:0007669"/>
    <property type="project" value="UniProtKB-UniRule"/>
</dbReference>